<keyword evidence="6 7" id="KW-0472">Membrane</keyword>
<dbReference type="InterPro" id="IPR000595">
    <property type="entry name" value="cNMP-bd_dom"/>
</dbReference>
<dbReference type="AlphaFoldDB" id="A0A1V9ZDD8"/>
<comment type="subcellular location">
    <subcellularLocation>
        <location evidence="1">Membrane</location>
        <topology evidence="1">Multi-pass membrane protein</topology>
    </subcellularLocation>
</comment>
<dbReference type="Pfam" id="PF00520">
    <property type="entry name" value="Ion_trans"/>
    <property type="match status" value="1"/>
</dbReference>
<evidence type="ECO:0000313" key="9">
    <source>
        <dbReference type="EMBL" id="OQR95998.1"/>
    </source>
</evidence>
<sequence>MLDLISIIPYDLISWGMANSDSFTAQQTQNIKILRIMRVLRILKLTRVFRASRIIKRWNAILGLPIAVTQLSKYALFIIMLSHWMACLWGCIAQYEDNIVNWEDIYQVNSTSSSTLYIASLYWSVMTIGTIGYGDVPIVSNTEKIVAILCMTIGCATYSFIIGSVCGLDHLNTFMEREDIPPEMVFRLREYFLHRRDLLLHKYFSRVVSNLSPGLQGELSVFTTGEWVEMIPFFMGGPPGEHVRFITAISQRLEAELYPPQELIVRAGEHSPKMHIIIKGLVAQRGRILHQGQIFGHHMLLNTIDTRTIHDTRTLTYVDAFSFSRTDLDEILDSHHYPNKRKTIRKATALIALNRQLRLVYLELIAFRALQENLTPKEETYWLRHRLLGDHRTKTTQARLQESLQLMHDAIDAIETTIKLDASIKRVEQSFVALSLIRTSISLIDDTTRFFASN</sequence>
<evidence type="ECO:0000313" key="10">
    <source>
        <dbReference type="Proteomes" id="UP000243217"/>
    </source>
</evidence>
<dbReference type="Gene3D" id="2.60.120.10">
    <property type="entry name" value="Jelly Rolls"/>
    <property type="match status" value="1"/>
</dbReference>
<dbReference type="GO" id="GO:0005249">
    <property type="term" value="F:voltage-gated potassium channel activity"/>
    <property type="evidence" value="ECO:0007669"/>
    <property type="project" value="TreeGrafter"/>
</dbReference>
<dbReference type="PANTHER" id="PTHR45689">
    <property type="entry name" value="I[[H]] CHANNEL, ISOFORM E"/>
    <property type="match status" value="1"/>
</dbReference>
<evidence type="ECO:0000256" key="2">
    <source>
        <dbReference type="ARBA" id="ARBA00022448"/>
    </source>
</evidence>
<keyword evidence="3 7" id="KW-0812">Transmembrane</keyword>
<organism evidence="9 10">
    <name type="scientific">Thraustotheca clavata</name>
    <dbReference type="NCBI Taxonomy" id="74557"/>
    <lineage>
        <taxon>Eukaryota</taxon>
        <taxon>Sar</taxon>
        <taxon>Stramenopiles</taxon>
        <taxon>Oomycota</taxon>
        <taxon>Saprolegniomycetes</taxon>
        <taxon>Saprolegniales</taxon>
        <taxon>Achlyaceae</taxon>
        <taxon>Thraustotheca</taxon>
    </lineage>
</organism>
<dbReference type="InterPro" id="IPR018490">
    <property type="entry name" value="cNMP-bd_dom_sf"/>
</dbReference>
<evidence type="ECO:0000256" key="3">
    <source>
        <dbReference type="ARBA" id="ARBA00022692"/>
    </source>
</evidence>
<dbReference type="GO" id="GO:0098855">
    <property type="term" value="C:HCN channel complex"/>
    <property type="evidence" value="ECO:0007669"/>
    <property type="project" value="TreeGrafter"/>
</dbReference>
<keyword evidence="4 7" id="KW-1133">Transmembrane helix</keyword>
<dbReference type="GO" id="GO:0003254">
    <property type="term" value="P:regulation of membrane depolarization"/>
    <property type="evidence" value="ECO:0007669"/>
    <property type="project" value="TreeGrafter"/>
</dbReference>
<dbReference type="OrthoDB" id="426293at2759"/>
<dbReference type="CDD" id="cd00038">
    <property type="entry name" value="CAP_ED"/>
    <property type="match status" value="1"/>
</dbReference>
<dbReference type="SUPFAM" id="SSF51206">
    <property type="entry name" value="cAMP-binding domain-like"/>
    <property type="match status" value="1"/>
</dbReference>
<dbReference type="SUPFAM" id="SSF81324">
    <property type="entry name" value="Voltage-gated potassium channels"/>
    <property type="match status" value="1"/>
</dbReference>
<accession>A0A1V9ZDD8</accession>
<evidence type="ECO:0000256" key="7">
    <source>
        <dbReference type="SAM" id="Phobius"/>
    </source>
</evidence>
<gene>
    <name evidence="9" type="ORF">THRCLA_07415</name>
</gene>
<dbReference type="PANTHER" id="PTHR45689:SF5">
    <property type="entry name" value="I[[H]] CHANNEL, ISOFORM E"/>
    <property type="match status" value="1"/>
</dbReference>
<dbReference type="InterPro" id="IPR051413">
    <property type="entry name" value="K/Na_HCN_channel"/>
</dbReference>
<feature type="transmembrane region" description="Helical" evidence="7">
    <location>
        <begin position="145"/>
        <end position="165"/>
    </location>
</feature>
<name>A0A1V9ZDD8_9STRA</name>
<evidence type="ECO:0000256" key="4">
    <source>
        <dbReference type="ARBA" id="ARBA00022989"/>
    </source>
</evidence>
<keyword evidence="10" id="KW-1185">Reference proteome</keyword>
<proteinExistence type="predicted"/>
<comment type="caution">
    <text evidence="9">The sequence shown here is derived from an EMBL/GenBank/DDBJ whole genome shotgun (WGS) entry which is preliminary data.</text>
</comment>
<dbReference type="GO" id="GO:0035725">
    <property type="term" value="P:sodium ion transmembrane transport"/>
    <property type="evidence" value="ECO:0007669"/>
    <property type="project" value="TreeGrafter"/>
</dbReference>
<evidence type="ECO:0000256" key="6">
    <source>
        <dbReference type="ARBA" id="ARBA00023136"/>
    </source>
</evidence>
<dbReference type="Proteomes" id="UP000243217">
    <property type="component" value="Unassembled WGS sequence"/>
</dbReference>
<protein>
    <submittedName>
        <fullName evidence="9">Voltage-gated ion channel superfamily</fullName>
    </submittedName>
</protein>
<feature type="domain" description="Cyclic nucleotide-binding" evidence="8">
    <location>
        <begin position="249"/>
        <end position="332"/>
    </location>
</feature>
<reference evidence="9 10" key="1">
    <citation type="journal article" date="2014" name="Genome Biol. Evol.">
        <title>The secreted proteins of Achlya hypogyna and Thraustotheca clavata identify the ancestral oomycete secretome and reveal gene acquisitions by horizontal gene transfer.</title>
        <authorList>
            <person name="Misner I."/>
            <person name="Blouin N."/>
            <person name="Leonard G."/>
            <person name="Richards T.A."/>
            <person name="Lane C.E."/>
        </authorList>
    </citation>
    <scope>NUCLEOTIDE SEQUENCE [LARGE SCALE GENOMIC DNA]</scope>
    <source>
        <strain evidence="9 10">ATCC 34112</strain>
    </source>
</reference>
<keyword evidence="5" id="KW-0406">Ion transport</keyword>
<feature type="transmembrane region" description="Helical" evidence="7">
    <location>
        <begin position="115"/>
        <end position="133"/>
    </location>
</feature>
<dbReference type="InterPro" id="IPR014710">
    <property type="entry name" value="RmlC-like_jellyroll"/>
</dbReference>
<keyword evidence="2" id="KW-0813">Transport</keyword>
<dbReference type="InterPro" id="IPR005821">
    <property type="entry name" value="Ion_trans_dom"/>
</dbReference>
<evidence type="ECO:0000256" key="1">
    <source>
        <dbReference type="ARBA" id="ARBA00004141"/>
    </source>
</evidence>
<evidence type="ECO:0000256" key="5">
    <source>
        <dbReference type="ARBA" id="ARBA00023065"/>
    </source>
</evidence>
<evidence type="ECO:0000259" key="8">
    <source>
        <dbReference type="PROSITE" id="PS50042"/>
    </source>
</evidence>
<dbReference type="Gene3D" id="1.10.287.70">
    <property type="match status" value="1"/>
</dbReference>
<dbReference type="PROSITE" id="PS50042">
    <property type="entry name" value="CNMP_BINDING_3"/>
    <property type="match status" value="1"/>
</dbReference>
<dbReference type="EMBL" id="JNBS01001994">
    <property type="protein sequence ID" value="OQR95998.1"/>
    <property type="molecule type" value="Genomic_DNA"/>
</dbReference>